<dbReference type="SUPFAM" id="SSF56935">
    <property type="entry name" value="Porins"/>
    <property type="match status" value="1"/>
</dbReference>
<dbReference type="InterPro" id="IPR002299">
    <property type="entry name" value="Porin_Neis"/>
</dbReference>
<evidence type="ECO:0000256" key="7">
    <source>
        <dbReference type="ARBA" id="ARBA00023065"/>
    </source>
</evidence>
<reference evidence="12 13" key="1">
    <citation type="submission" date="2020-04" db="EMBL/GenBank/DDBJ databases">
        <title>Pseudoalteromonas caenipelagi sp. nov., isolated from a tidal flat.</title>
        <authorList>
            <person name="Park S."/>
            <person name="Yoon J.-H."/>
        </authorList>
    </citation>
    <scope>NUCLEOTIDE SEQUENCE [LARGE SCALE GENOMIC DNA]</scope>
    <source>
        <strain evidence="12 13">JBTF-M23</strain>
    </source>
</reference>
<keyword evidence="9" id="KW-0472">Membrane</keyword>
<dbReference type="PANTHER" id="PTHR34501:SF9">
    <property type="entry name" value="MAJOR OUTER MEMBRANE PROTEIN P.IA"/>
    <property type="match status" value="1"/>
</dbReference>
<organism evidence="12 13">
    <name type="scientific">Pseudoalteromonas caenipelagi</name>
    <dbReference type="NCBI Taxonomy" id="2726988"/>
    <lineage>
        <taxon>Bacteria</taxon>
        <taxon>Pseudomonadati</taxon>
        <taxon>Pseudomonadota</taxon>
        <taxon>Gammaproteobacteria</taxon>
        <taxon>Alteromonadales</taxon>
        <taxon>Pseudoalteromonadaceae</taxon>
        <taxon>Pseudoalteromonas</taxon>
    </lineage>
</organism>
<name>A0A849VFI1_9GAMM</name>
<evidence type="ECO:0000256" key="1">
    <source>
        <dbReference type="ARBA" id="ARBA00004571"/>
    </source>
</evidence>
<evidence type="ECO:0000256" key="3">
    <source>
        <dbReference type="ARBA" id="ARBA00022448"/>
    </source>
</evidence>
<evidence type="ECO:0000256" key="6">
    <source>
        <dbReference type="ARBA" id="ARBA00022729"/>
    </source>
</evidence>
<dbReference type="GO" id="GO:0015288">
    <property type="term" value="F:porin activity"/>
    <property type="evidence" value="ECO:0007669"/>
    <property type="project" value="UniProtKB-KW"/>
</dbReference>
<keyword evidence="3" id="KW-0813">Transport</keyword>
<evidence type="ECO:0000256" key="2">
    <source>
        <dbReference type="ARBA" id="ARBA00011233"/>
    </source>
</evidence>
<protein>
    <submittedName>
        <fullName evidence="12">Porin</fullName>
    </submittedName>
</protein>
<sequence length="362" mass="40567">MKSLKNIPVTLVSIFLLFNALDATANSQGFEAIQGQIAALQNRVDELEEKKVPSKSSNLTLYGSFRPALTYSHFGNGKTSTDVTDFYSRIGFKGEKVHSSNLTAFYQGEWDVDIEADSDFGDARLGFVGLKGYFGKIAIGKQYSPHYNTIAFVTDIFNNRASPFAYDEAGPARTNQLITYSYAANNLKFEAGIQANGHEEYSAGGDNTNSNNKAHIDASSLGIGYNGSSYYFGASFLNQKINDSEEKDFVSFAASWNVKEKLYLGITYRDVEHVLSGNHYKQSSLDIASAYSFSKSYKLKMSYFDWNGNGLGRSYNGYNVTFERHFNSYIYIFTEWLTRDIENQSRKNQLSVGIRYDFEASL</sequence>
<dbReference type="AlphaFoldDB" id="A0A849VFI1"/>
<evidence type="ECO:0000256" key="8">
    <source>
        <dbReference type="ARBA" id="ARBA00023114"/>
    </source>
</evidence>
<comment type="subcellular location">
    <subcellularLocation>
        <location evidence="1">Cell outer membrane</location>
        <topology evidence="1">Multi-pass membrane protein</topology>
    </subcellularLocation>
</comment>
<dbReference type="InterPro" id="IPR033900">
    <property type="entry name" value="Gram_neg_porin_domain"/>
</dbReference>
<dbReference type="EMBL" id="JABBPG010000007">
    <property type="protein sequence ID" value="NOU51935.1"/>
    <property type="molecule type" value="Genomic_DNA"/>
</dbReference>
<dbReference type="InterPro" id="IPR050298">
    <property type="entry name" value="Gram-neg_bact_OMP"/>
</dbReference>
<evidence type="ECO:0000256" key="5">
    <source>
        <dbReference type="ARBA" id="ARBA00022692"/>
    </source>
</evidence>
<keyword evidence="13" id="KW-1185">Reference proteome</keyword>
<evidence type="ECO:0000313" key="12">
    <source>
        <dbReference type="EMBL" id="NOU51935.1"/>
    </source>
</evidence>
<comment type="subunit">
    <text evidence="2">Homotrimer.</text>
</comment>
<dbReference type="Pfam" id="PF00267">
    <property type="entry name" value="Porin_1"/>
    <property type="match status" value="1"/>
</dbReference>
<dbReference type="RefSeq" id="WP_171626994.1">
    <property type="nucleotide sequence ID" value="NZ_JABBPG010000007.1"/>
</dbReference>
<feature type="signal peptide" evidence="11">
    <location>
        <begin position="1"/>
        <end position="25"/>
    </location>
</feature>
<comment type="caution">
    <text evidence="12">The sequence shown here is derived from an EMBL/GenBank/DDBJ whole genome shotgun (WGS) entry which is preliminary data.</text>
</comment>
<dbReference type="PRINTS" id="PR00182">
    <property type="entry name" value="ECOLNEIPORIN"/>
</dbReference>
<dbReference type="GO" id="GO:0009279">
    <property type="term" value="C:cell outer membrane"/>
    <property type="evidence" value="ECO:0007669"/>
    <property type="project" value="UniProtKB-SubCell"/>
</dbReference>
<keyword evidence="8" id="KW-0626">Porin</keyword>
<evidence type="ECO:0000256" key="10">
    <source>
        <dbReference type="ARBA" id="ARBA00023237"/>
    </source>
</evidence>
<keyword evidence="6 11" id="KW-0732">Signal</keyword>
<dbReference type="InterPro" id="IPR001702">
    <property type="entry name" value="Porin_Gram-ve"/>
</dbReference>
<evidence type="ECO:0000256" key="11">
    <source>
        <dbReference type="SAM" id="SignalP"/>
    </source>
</evidence>
<proteinExistence type="predicted"/>
<dbReference type="PRINTS" id="PR00184">
    <property type="entry name" value="NEISSPPORIN"/>
</dbReference>
<accession>A0A849VFI1</accession>
<dbReference type="PANTHER" id="PTHR34501">
    <property type="entry name" value="PROTEIN YDDL-RELATED"/>
    <property type="match status" value="1"/>
</dbReference>
<dbReference type="InterPro" id="IPR023614">
    <property type="entry name" value="Porin_dom_sf"/>
</dbReference>
<keyword evidence="5" id="KW-0812">Transmembrane</keyword>
<dbReference type="Gene3D" id="2.40.160.10">
    <property type="entry name" value="Porin"/>
    <property type="match status" value="1"/>
</dbReference>
<gene>
    <name evidence="12" type="ORF">HG263_15490</name>
</gene>
<keyword evidence="10" id="KW-0998">Cell outer membrane</keyword>
<dbReference type="GO" id="GO:0034220">
    <property type="term" value="P:monoatomic ion transmembrane transport"/>
    <property type="evidence" value="ECO:0007669"/>
    <property type="project" value="InterPro"/>
</dbReference>
<keyword evidence="4" id="KW-1134">Transmembrane beta strand</keyword>
<keyword evidence="7" id="KW-0406">Ion transport</keyword>
<evidence type="ECO:0000256" key="4">
    <source>
        <dbReference type="ARBA" id="ARBA00022452"/>
    </source>
</evidence>
<dbReference type="GO" id="GO:0046930">
    <property type="term" value="C:pore complex"/>
    <property type="evidence" value="ECO:0007669"/>
    <property type="project" value="UniProtKB-KW"/>
</dbReference>
<feature type="chain" id="PRO_5032509315" evidence="11">
    <location>
        <begin position="26"/>
        <end position="362"/>
    </location>
</feature>
<dbReference type="Proteomes" id="UP000586305">
    <property type="component" value="Unassembled WGS sequence"/>
</dbReference>
<evidence type="ECO:0000313" key="13">
    <source>
        <dbReference type="Proteomes" id="UP000586305"/>
    </source>
</evidence>
<dbReference type="CDD" id="cd00342">
    <property type="entry name" value="gram_neg_porins"/>
    <property type="match status" value="1"/>
</dbReference>
<evidence type="ECO:0000256" key="9">
    <source>
        <dbReference type="ARBA" id="ARBA00023136"/>
    </source>
</evidence>